<comment type="caution">
    <text evidence="1">The sequence shown here is derived from an EMBL/GenBank/DDBJ whole genome shotgun (WGS) entry which is preliminary data.</text>
</comment>
<accession>A0A2P5AWF0</accession>
<name>A0A2P5AWF0_PARAD</name>
<organism evidence="1 2">
    <name type="scientific">Parasponia andersonii</name>
    <name type="common">Sponia andersonii</name>
    <dbReference type="NCBI Taxonomy" id="3476"/>
    <lineage>
        <taxon>Eukaryota</taxon>
        <taxon>Viridiplantae</taxon>
        <taxon>Streptophyta</taxon>
        <taxon>Embryophyta</taxon>
        <taxon>Tracheophyta</taxon>
        <taxon>Spermatophyta</taxon>
        <taxon>Magnoliopsida</taxon>
        <taxon>eudicotyledons</taxon>
        <taxon>Gunneridae</taxon>
        <taxon>Pentapetalae</taxon>
        <taxon>rosids</taxon>
        <taxon>fabids</taxon>
        <taxon>Rosales</taxon>
        <taxon>Cannabaceae</taxon>
        <taxon>Parasponia</taxon>
    </lineage>
</organism>
<reference evidence="2" key="1">
    <citation type="submission" date="2016-06" db="EMBL/GenBank/DDBJ databases">
        <title>Parallel loss of symbiosis genes in relatives of nitrogen-fixing non-legume Parasponia.</title>
        <authorList>
            <person name="Van Velzen R."/>
            <person name="Holmer R."/>
            <person name="Bu F."/>
            <person name="Rutten L."/>
            <person name="Van Zeijl A."/>
            <person name="Liu W."/>
            <person name="Santuari L."/>
            <person name="Cao Q."/>
            <person name="Sharma T."/>
            <person name="Shen D."/>
            <person name="Roswanjaya Y."/>
            <person name="Wardhani T."/>
            <person name="Kalhor M.S."/>
            <person name="Jansen J."/>
            <person name="Van den Hoogen J."/>
            <person name="Gungor B."/>
            <person name="Hartog M."/>
            <person name="Hontelez J."/>
            <person name="Verver J."/>
            <person name="Yang W.-C."/>
            <person name="Schijlen E."/>
            <person name="Repin R."/>
            <person name="Schilthuizen M."/>
            <person name="Schranz E."/>
            <person name="Heidstra R."/>
            <person name="Miyata K."/>
            <person name="Fedorova E."/>
            <person name="Kohlen W."/>
            <person name="Bisseling T."/>
            <person name="Smit S."/>
            <person name="Geurts R."/>
        </authorList>
    </citation>
    <scope>NUCLEOTIDE SEQUENCE [LARGE SCALE GENOMIC DNA]</scope>
    <source>
        <strain evidence="2">cv. WU1-14</strain>
    </source>
</reference>
<protein>
    <submittedName>
        <fullName evidence="1">Uncharacterized protein</fullName>
    </submittedName>
</protein>
<dbReference type="AlphaFoldDB" id="A0A2P5AWF0"/>
<evidence type="ECO:0000313" key="1">
    <source>
        <dbReference type="EMBL" id="PON40882.1"/>
    </source>
</evidence>
<gene>
    <name evidence="1" type="ORF">PanWU01x14_293980</name>
</gene>
<evidence type="ECO:0000313" key="2">
    <source>
        <dbReference type="Proteomes" id="UP000237105"/>
    </source>
</evidence>
<dbReference type="Proteomes" id="UP000237105">
    <property type="component" value="Unassembled WGS sequence"/>
</dbReference>
<dbReference type="EMBL" id="JXTB01000430">
    <property type="protein sequence ID" value="PON40882.1"/>
    <property type="molecule type" value="Genomic_DNA"/>
</dbReference>
<keyword evidence="2" id="KW-1185">Reference proteome</keyword>
<proteinExistence type="predicted"/>
<sequence>MLKGRTYSSLSWTQLAPDEVVSLTFLIVSDEEIESDTFSAATFADEAASPIFSIAPWIELSSLTTELLDKSKTKTSIKTIAFFVAIFSPTRIY</sequence>